<keyword evidence="2" id="KW-1185">Reference proteome</keyword>
<dbReference type="EMBL" id="CAJVCE010000006">
    <property type="protein sequence ID" value="CAG7638021.1"/>
    <property type="molecule type" value="Genomic_DNA"/>
</dbReference>
<protein>
    <recommendedName>
        <fullName evidence="3">Aspartyl-phosphate phosphatase Spo0E family protein</fullName>
    </recommendedName>
</protein>
<organism evidence="1 2">
    <name type="scientific">Paenibacillus allorhizosphaerae</name>
    <dbReference type="NCBI Taxonomy" id="2849866"/>
    <lineage>
        <taxon>Bacteria</taxon>
        <taxon>Bacillati</taxon>
        <taxon>Bacillota</taxon>
        <taxon>Bacilli</taxon>
        <taxon>Bacillales</taxon>
        <taxon>Paenibacillaceae</taxon>
        <taxon>Paenibacillus</taxon>
    </lineage>
</organism>
<comment type="caution">
    <text evidence="1">The sequence shown here is derived from an EMBL/GenBank/DDBJ whole genome shotgun (WGS) entry which is preliminary data.</text>
</comment>
<evidence type="ECO:0000313" key="1">
    <source>
        <dbReference type="EMBL" id="CAG7638021.1"/>
    </source>
</evidence>
<gene>
    <name evidence="1" type="ORF">PAECIP111802_02398</name>
</gene>
<dbReference type="RefSeq" id="WP_218098745.1">
    <property type="nucleotide sequence ID" value="NZ_CAJVCE010000006.1"/>
</dbReference>
<dbReference type="Proteomes" id="UP000730618">
    <property type="component" value="Unassembled WGS sequence"/>
</dbReference>
<sequence>MELYLKEKIEALRYKMIKEAAEYGCLHHEKVLEISRQLDEYIVVYQKAKPETIGVLNSWSC</sequence>
<reference evidence="1 2" key="1">
    <citation type="submission" date="2021-06" db="EMBL/GenBank/DDBJ databases">
        <authorList>
            <person name="Criscuolo A."/>
        </authorList>
    </citation>
    <scope>NUCLEOTIDE SEQUENCE [LARGE SCALE GENOMIC DNA]</scope>
    <source>
        <strain evidence="2">CIP 111802</strain>
    </source>
</reference>
<accession>A0ABM8VGC1</accession>
<dbReference type="Pfam" id="PF09388">
    <property type="entry name" value="SpoOE-like"/>
    <property type="match status" value="1"/>
</dbReference>
<evidence type="ECO:0000313" key="2">
    <source>
        <dbReference type="Proteomes" id="UP000730618"/>
    </source>
</evidence>
<dbReference type="InterPro" id="IPR018540">
    <property type="entry name" value="Spo0E-like"/>
</dbReference>
<name>A0ABM8VGC1_9BACL</name>
<proteinExistence type="predicted"/>
<evidence type="ECO:0008006" key="3">
    <source>
        <dbReference type="Google" id="ProtNLM"/>
    </source>
</evidence>